<comment type="caution">
    <text evidence="2">The sequence shown here is derived from an EMBL/GenBank/DDBJ whole genome shotgun (WGS) entry which is preliminary data.</text>
</comment>
<feature type="transmembrane region" description="Helical" evidence="1">
    <location>
        <begin position="195"/>
        <end position="215"/>
    </location>
</feature>
<name>A0A9P8IZK7_AURME</name>
<keyword evidence="1" id="KW-0472">Membrane</keyword>
<dbReference type="AlphaFoldDB" id="A0A9P8IZK7"/>
<accession>A0A9P8IZK7</accession>
<dbReference type="EMBL" id="JAHFXF010001023">
    <property type="protein sequence ID" value="KAG9678832.1"/>
    <property type="molecule type" value="Genomic_DNA"/>
</dbReference>
<proteinExistence type="predicted"/>
<feature type="transmembrane region" description="Helical" evidence="1">
    <location>
        <begin position="227"/>
        <end position="253"/>
    </location>
</feature>
<feature type="transmembrane region" description="Helical" evidence="1">
    <location>
        <begin position="81"/>
        <end position="104"/>
    </location>
</feature>
<keyword evidence="1" id="KW-0812">Transmembrane</keyword>
<evidence type="ECO:0000313" key="3">
    <source>
        <dbReference type="Proteomes" id="UP000779574"/>
    </source>
</evidence>
<evidence type="ECO:0008006" key="4">
    <source>
        <dbReference type="Google" id="ProtNLM"/>
    </source>
</evidence>
<feature type="transmembrane region" description="Helical" evidence="1">
    <location>
        <begin position="265"/>
        <end position="292"/>
    </location>
</feature>
<evidence type="ECO:0000256" key="1">
    <source>
        <dbReference type="SAM" id="Phobius"/>
    </source>
</evidence>
<organism evidence="2 3">
    <name type="scientific">Aureobasidium melanogenum</name>
    <name type="common">Aureobasidium pullulans var. melanogenum</name>
    <dbReference type="NCBI Taxonomy" id="46634"/>
    <lineage>
        <taxon>Eukaryota</taxon>
        <taxon>Fungi</taxon>
        <taxon>Dikarya</taxon>
        <taxon>Ascomycota</taxon>
        <taxon>Pezizomycotina</taxon>
        <taxon>Dothideomycetes</taxon>
        <taxon>Dothideomycetidae</taxon>
        <taxon>Dothideales</taxon>
        <taxon>Saccotheciaceae</taxon>
        <taxon>Aureobasidium</taxon>
    </lineage>
</organism>
<feature type="non-terminal residue" evidence="2">
    <location>
        <position position="365"/>
    </location>
</feature>
<keyword evidence="1" id="KW-1133">Transmembrane helix</keyword>
<reference evidence="2" key="2">
    <citation type="submission" date="2021-08" db="EMBL/GenBank/DDBJ databases">
        <authorList>
            <person name="Gostincar C."/>
            <person name="Sun X."/>
            <person name="Song Z."/>
            <person name="Gunde-Cimerman N."/>
        </authorList>
    </citation>
    <scope>NUCLEOTIDE SEQUENCE</scope>
    <source>
        <strain evidence="2">EXF-9911</strain>
    </source>
</reference>
<reference evidence="2" key="1">
    <citation type="journal article" date="2021" name="J Fungi (Basel)">
        <title>Virulence traits and population genomics of the black yeast Aureobasidium melanogenum.</title>
        <authorList>
            <person name="Cernosa A."/>
            <person name="Sun X."/>
            <person name="Gostincar C."/>
            <person name="Fang C."/>
            <person name="Gunde-Cimerman N."/>
            <person name="Song Z."/>
        </authorList>
    </citation>
    <scope>NUCLEOTIDE SEQUENCE</scope>
    <source>
        <strain evidence="2">EXF-9911</strain>
    </source>
</reference>
<protein>
    <recommendedName>
        <fullName evidence="4">TLC domain-containing protein</fullName>
    </recommendedName>
</protein>
<feature type="transmembrane region" description="Helical" evidence="1">
    <location>
        <begin position="304"/>
        <end position="324"/>
    </location>
</feature>
<gene>
    <name evidence="2" type="ORF">KCU76_g15507</name>
</gene>
<dbReference type="Proteomes" id="UP000779574">
    <property type="component" value="Unassembled WGS sequence"/>
</dbReference>
<sequence length="365" mass="42067">MKSPTSCCLAVPLVFQVSYPTNIILATHHNKSHSRFLQSSNIWSGYRAATSRIRFSSHPIAPWKRGTMQLKERETPRLSQLVPYSSLILTISCVVIFLARIYILEPLVKRYNEQYKCLSPAQQRSLINHYVAATTKLLLLFVAAYPSIIIITGRRNLHSRFGNGNVEYGDVLLCVFEVFTSMYIFELFYREKVSYISAAHHIGAVIITQTAIVLFEDPKQMPDAELEFLLCLIWGFFDIAAELWPHLFIIIYCTWPENHAILADIFLATTILELIGTITETATIFTMFFLWWEQWTIDFRVLTPTLHLLFSCAQLWGARVFWLMSRQHRRAAKGCMIEDNASEALSSPSDYRVEIATKQHSTRHF</sequence>
<feature type="transmembrane region" description="Helical" evidence="1">
    <location>
        <begin position="125"/>
        <end position="148"/>
    </location>
</feature>
<evidence type="ECO:0000313" key="2">
    <source>
        <dbReference type="EMBL" id="KAG9678832.1"/>
    </source>
</evidence>